<sequence length="642" mass="71499">VPLTRLSLETCFVRLSSVVIAHECIKHESQQICGMEVLKILFSLAVLQVVCDVWGTEGFLDLSDLLSPVAHTDDYRPLDHFRGKREANPMFLQYIIDIEVNVSDISVVEQLRFLQGNVQFPFELNSMIEITDVNFTTVCNPDGSGFQCRCEEDFAWPLGNCNTYGNCSDIIDDTCGCINDIPPTGPFCQPKPPSIEISQYIIDIEVNVTDISVVDQLKFLLGNVQFPLQLNSMTEITDFASQMEVDSSADVRKTLPGHWATATRMETAVTSLTTHVDASMTFHQLDPSVNQNHYIIDIEVNVSDISVVDQLKFLLGNVQFPLELNSMIEITDVNLTTASLDFFEYIIDIEVNVSDISVVDQLKFLLGNVQFPLELNSMIEITDVNLTTVCFPDGSGFQCRCEEDFAWPLGNCNTYGNCSDIIDDTCGCINDIPPTGPFCQPKPPSLDFFAYIIDIEVNVSDISVVDQLKFLLGNIQFPLELNSMTEITDVNLTTVCFPDGSGFQCRCEEDFAWTLGNCNTYGNCSDIIDDTCGCINDIPPTGPFCQPKPLSLDFFEYIIAIEVNVSDISVVDQLKFLLGNVQFPLELNSMTEITDVNLTTVCFPDGSGFQCRCEEDFAWPLGNCNTCDYYTKSDNDASINTK</sequence>
<feature type="non-terminal residue" evidence="2">
    <location>
        <position position="1"/>
    </location>
</feature>
<keyword evidence="3" id="KW-1185">Reference proteome</keyword>
<feature type="domain" description="ADGRF3/5-like N-terminal" evidence="1">
    <location>
        <begin position="387"/>
        <end position="444"/>
    </location>
</feature>
<protein>
    <recommendedName>
        <fullName evidence="1">ADGRF3/5-like N-terminal domain-containing protein</fullName>
    </recommendedName>
</protein>
<dbReference type="PANTHER" id="PTHR45813:SF4">
    <property type="entry name" value="ADHESION G PROTEIN-COUPLED RECEPTOR F5"/>
    <property type="match status" value="1"/>
</dbReference>
<comment type="caution">
    <text evidence="2">The sequence shown here is derived from an EMBL/GenBank/DDBJ whole genome shotgun (WGS) entry which is preliminary data.</text>
</comment>
<name>A0A8T2P4Y2_9TELE</name>
<feature type="domain" description="ADGRF3/5-like N-terminal" evidence="1">
    <location>
        <begin position="493"/>
        <end position="549"/>
    </location>
</feature>
<dbReference type="Pfam" id="PF25387">
    <property type="entry name" value="ADGRF3_N"/>
    <property type="match status" value="3"/>
</dbReference>
<dbReference type="InterPro" id="IPR057400">
    <property type="entry name" value="ADGRF3/5_N"/>
</dbReference>
<dbReference type="InterPro" id="IPR051587">
    <property type="entry name" value="Adhesion_GPCR"/>
</dbReference>
<accession>A0A8T2P4Y2</accession>
<proteinExistence type="predicted"/>
<organism evidence="2 3">
    <name type="scientific">Albula glossodonta</name>
    <name type="common">roundjaw bonefish</name>
    <dbReference type="NCBI Taxonomy" id="121402"/>
    <lineage>
        <taxon>Eukaryota</taxon>
        <taxon>Metazoa</taxon>
        <taxon>Chordata</taxon>
        <taxon>Craniata</taxon>
        <taxon>Vertebrata</taxon>
        <taxon>Euteleostomi</taxon>
        <taxon>Actinopterygii</taxon>
        <taxon>Neopterygii</taxon>
        <taxon>Teleostei</taxon>
        <taxon>Albuliformes</taxon>
        <taxon>Albulidae</taxon>
        <taxon>Albula</taxon>
    </lineage>
</organism>
<reference evidence="2" key="1">
    <citation type="thesis" date="2021" institute="BYU ScholarsArchive" country="Provo, UT, USA">
        <title>Applications of and Algorithms for Genome Assembly and Genomic Analyses with an Emphasis on Marine Teleosts.</title>
        <authorList>
            <person name="Pickett B.D."/>
        </authorList>
    </citation>
    <scope>NUCLEOTIDE SEQUENCE</scope>
    <source>
        <strain evidence="2">HI-2016</strain>
    </source>
</reference>
<gene>
    <name evidence="2" type="ORF">JZ751_005154</name>
</gene>
<dbReference type="OrthoDB" id="10045365at2759"/>
<dbReference type="AlphaFoldDB" id="A0A8T2P4Y2"/>
<feature type="domain" description="ADGRF3/5-like N-terminal" evidence="1">
    <location>
        <begin position="136"/>
        <end position="193"/>
    </location>
</feature>
<evidence type="ECO:0000313" key="2">
    <source>
        <dbReference type="EMBL" id="KAG9347584.1"/>
    </source>
</evidence>
<dbReference type="PANTHER" id="PTHR45813">
    <property type="entry name" value="IG-LIKE DOMAIN-CONTAINING PROTEIN"/>
    <property type="match status" value="1"/>
</dbReference>
<dbReference type="Proteomes" id="UP000824540">
    <property type="component" value="Unassembled WGS sequence"/>
</dbReference>
<evidence type="ECO:0000259" key="1">
    <source>
        <dbReference type="Pfam" id="PF25387"/>
    </source>
</evidence>
<evidence type="ECO:0000313" key="3">
    <source>
        <dbReference type="Proteomes" id="UP000824540"/>
    </source>
</evidence>
<dbReference type="GO" id="GO:0007189">
    <property type="term" value="P:adenylate cyclase-activating G protein-coupled receptor signaling pathway"/>
    <property type="evidence" value="ECO:0007669"/>
    <property type="project" value="TreeGrafter"/>
</dbReference>
<dbReference type="GO" id="GO:0004930">
    <property type="term" value="F:G protein-coupled receptor activity"/>
    <property type="evidence" value="ECO:0007669"/>
    <property type="project" value="TreeGrafter"/>
</dbReference>
<dbReference type="EMBL" id="JAFBMS010000013">
    <property type="protein sequence ID" value="KAG9347584.1"/>
    <property type="molecule type" value="Genomic_DNA"/>
</dbReference>